<protein>
    <recommendedName>
        <fullName evidence="13">Cysteine--tRNA ligase</fullName>
        <ecNumber evidence="13">6.1.1.16</ecNumber>
    </recommendedName>
    <alternativeName>
        <fullName evidence="13">Cysteinyl-tRNA synthetase</fullName>
        <shortName evidence="13">CysRS</shortName>
    </alternativeName>
</protein>
<dbReference type="AlphaFoldDB" id="A0A3N6PE86"/>
<dbReference type="InterPro" id="IPR015273">
    <property type="entry name" value="Cys-tRNA-synt_Ia_DALR"/>
</dbReference>
<dbReference type="InterPro" id="IPR014729">
    <property type="entry name" value="Rossmann-like_a/b/a_fold"/>
</dbReference>
<dbReference type="PANTHER" id="PTHR10890">
    <property type="entry name" value="CYSTEINYL-TRNA SYNTHETASE"/>
    <property type="match status" value="1"/>
</dbReference>
<comment type="subcellular location">
    <subcellularLocation>
        <location evidence="1 13">Cytoplasm</location>
    </subcellularLocation>
</comment>
<evidence type="ECO:0000256" key="3">
    <source>
        <dbReference type="ARBA" id="ARBA00011245"/>
    </source>
</evidence>
<feature type="domain" description="Cysteinyl-tRNA synthetase class Ia DALR" evidence="14">
    <location>
        <begin position="362"/>
        <end position="431"/>
    </location>
</feature>
<feature type="short sequence motif" description="'HIGH' region" evidence="13">
    <location>
        <begin position="31"/>
        <end position="41"/>
    </location>
</feature>
<feature type="binding site" evidence="13">
    <location>
        <position position="29"/>
    </location>
    <ligand>
        <name>Zn(2+)</name>
        <dbReference type="ChEBI" id="CHEBI:29105"/>
    </ligand>
</feature>
<comment type="similarity">
    <text evidence="2 13">Belongs to the class-I aminoacyl-tRNA synthetase family.</text>
</comment>
<keyword evidence="6 13" id="KW-0479">Metal-binding</keyword>
<dbReference type="OrthoDB" id="9815130at2"/>
<evidence type="ECO:0000256" key="4">
    <source>
        <dbReference type="ARBA" id="ARBA00022490"/>
    </source>
</evidence>
<dbReference type="NCBIfam" id="TIGR00435">
    <property type="entry name" value="cysS"/>
    <property type="match status" value="1"/>
</dbReference>
<evidence type="ECO:0000256" key="7">
    <source>
        <dbReference type="ARBA" id="ARBA00022741"/>
    </source>
</evidence>
<comment type="cofactor">
    <cofactor evidence="13">
        <name>Zn(2+)</name>
        <dbReference type="ChEBI" id="CHEBI:29105"/>
    </cofactor>
    <text evidence="13">Binds 1 zinc ion per subunit.</text>
</comment>
<evidence type="ECO:0000256" key="2">
    <source>
        <dbReference type="ARBA" id="ARBA00005594"/>
    </source>
</evidence>
<keyword evidence="5 13" id="KW-0436">Ligase</keyword>
<dbReference type="Gene3D" id="3.40.50.620">
    <property type="entry name" value="HUPs"/>
    <property type="match status" value="1"/>
</dbReference>
<dbReference type="Pfam" id="PF09190">
    <property type="entry name" value="DALR_2"/>
    <property type="match status" value="1"/>
</dbReference>
<evidence type="ECO:0000256" key="6">
    <source>
        <dbReference type="ARBA" id="ARBA00022723"/>
    </source>
</evidence>
<feature type="binding site" evidence="13">
    <location>
        <position position="244"/>
    </location>
    <ligand>
        <name>Zn(2+)</name>
        <dbReference type="ChEBI" id="CHEBI:29105"/>
    </ligand>
</feature>
<dbReference type="InterPro" id="IPR009080">
    <property type="entry name" value="tRNAsynth_Ia_anticodon-bd"/>
</dbReference>
<comment type="catalytic activity">
    <reaction evidence="12 13">
        <text>tRNA(Cys) + L-cysteine + ATP = L-cysteinyl-tRNA(Cys) + AMP + diphosphate</text>
        <dbReference type="Rhea" id="RHEA:17773"/>
        <dbReference type="Rhea" id="RHEA-COMP:9661"/>
        <dbReference type="Rhea" id="RHEA-COMP:9679"/>
        <dbReference type="ChEBI" id="CHEBI:30616"/>
        <dbReference type="ChEBI" id="CHEBI:33019"/>
        <dbReference type="ChEBI" id="CHEBI:35235"/>
        <dbReference type="ChEBI" id="CHEBI:78442"/>
        <dbReference type="ChEBI" id="CHEBI:78517"/>
        <dbReference type="ChEBI" id="CHEBI:456215"/>
        <dbReference type="EC" id="6.1.1.16"/>
    </reaction>
</comment>
<dbReference type="GO" id="GO:0004817">
    <property type="term" value="F:cysteine-tRNA ligase activity"/>
    <property type="evidence" value="ECO:0007669"/>
    <property type="project" value="UniProtKB-UniRule"/>
</dbReference>
<keyword evidence="9 13" id="KW-0067">ATP-binding</keyword>
<dbReference type="FunFam" id="3.40.50.620:FF:000009">
    <property type="entry name" value="Cysteine--tRNA ligase"/>
    <property type="match status" value="1"/>
</dbReference>
<name>A0A3N6PE86_9CYAN</name>
<dbReference type="SMART" id="SM00840">
    <property type="entry name" value="DALR_2"/>
    <property type="match status" value="1"/>
</dbReference>
<dbReference type="Pfam" id="PF01406">
    <property type="entry name" value="tRNA-synt_1e"/>
    <property type="match status" value="1"/>
</dbReference>
<dbReference type="PANTHER" id="PTHR10890:SF3">
    <property type="entry name" value="CYSTEINE--TRNA LIGASE, CYTOPLASMIC"/>
    <property type="match status" value="1"/>
</dbReference>
<dbReference type="EMBL" id="RCBY01000337">
    <property type="protein sequence ID" value="RQH23980.1"/>
    <property type="molecule type" value="Genomic_DNA"/>
</dbReference>
<evidence type="ECO:0000256" key="1">
    <source>
        <dbReference type="ARBA" id="ARBA00004496"/>
    </source>
</evidence>
<dbReference type="GO" id="GO:0006423">
    <property type="term" value="P:cysteinyl-tRNA aminoacylation"/>
    <property type="evidence" value="ECO:0007669"/>
    <property type="project" value="UniProtKB-UniRule"/>
</dbReference>
<sequence length="489" mass="55553">MTLKLYNTLTRRQENFESLEPGKVKMYCCGVTVYDYCHLGHARSYIAWDIIRRYLMWRGYQVRYVQNFTDIDDKILNRARETGTSMESVAERFTETYFEDMKRLNVLEADEYPRATQTIDGIKQLINDLEKKGFAYSAGGDVYYQVREFTEYGKLSGRRLEEMQAGASGRVGGENLETSKKKDPFDFALWKAAKPGEPAWNSPWGQGRPGWHIECSAMVRECLGETIDIHGGGADLIFPHHENEVAQSEAVTGKSLAKYWLHNGFVTINGEKMSKSLGNFTTIRDLLDKPVDPMAVRMFVLTAQYRKPIDFTPEAIASAENGWNTIKEGILFAYQYGSQLGWETPEKLLSEKTNLLTSQVEQFQKAMDDDINTPGALAVLFELAKELRREGNILVHEGQTETSLEELQKQWITLVKLSQVLGLEFQPNAEINGEVGGLSDAEIESLIQQRLAAKKAKNYSEADRIRDQLQSQGIKLIDQPGGVTRWHRN</sequence>
<dbReference type="InterPro" id="IPR015803">
    <property type="entry name" value="Cys-tRNA-ligase"/>
</dbReference>
<evidence type="ECO:0000313" key="16">
    <source>
        <dbReference type="Proteomes" id="UP000269154"/>
    </source>
</evidence>
<dbReference type="CDD" id="cd00672">
    <property type="entry name" value="CysRS_core"/>
    <property type="match status" value="1"/>
</dbReference>
<dbReference type="InterPro" id="IPR024909">
    <property type="entry name" value="Cys-tRNA/MSH_ligase"/>
</dbReference>
<dbReference type="GO" id="GO:0008270">
    <property type="term" value="F:zinc ion binding"/>
    <property type="evidence" value="ECO:0007669"/>
    <property type="project" value="UniProtKB-UniRule"/>
</dbReference>
<gene>
    <name evidence="13" type="primary">cysS</name>
    <name evidence="15" type="ORF">D5R40_30300</name>
</gene>
<dbReference type="RefSeq" id="WP_124155625.1">
    <property type="nucleotide sequence ID" value="NZ_CAWOLW010000265.1"/>
</dbReference>
<dbReference type="GO" id="GO:0005829">
    <property type="term" value="C:cytosol"/>
    <property type="evidence" value="ECO:0007669"/>
    <property type="project" value="TreeGrafter"/>
</dbReference>
<evidence type="ECO:0000313" key="15">
    <source>
        <dbReference type="EMBL" id="RQH23980.1"/>
    </source>
</evidence>
<evidence type="ECO:0000256" key="13">
    <source>
        <dbReference type="HAMAP-Rule" id="MF_00041"/>
    </source>
</evidence>
<dbReference type="SUPFAM" id="SSF47323">
    <property type="entry name" value="Anticodon-binding domain of a subclass of class I aminoacyl-tRNA synthetases"/>
    <property type="match status" value="1"/>
</dbReference>
<reference evidence="15 16" key="1">
    <citation type="journal article" date="2018" name="ACS Chem. Biol.">
        <title>Ketoreductase domain dysfunction expands chemodiversity: malyngamide biosynthesis in the cyanobacterium Okeania hirsuta.</title>
        <authorList>
            <person name="Moss N.A."/>
            <person name="Leao T."/>
            <person name="Rankin M."/>
            <person name="McCullough T.M."/>
            <person name="Qu P."/>
            <person name="Korobeynikov A."/>
            <person name="Smith J.L."/>
            <person name="Gerwick L."/>
            <person name="Gerwick W.H."/>
        </authorList>
    </citation>
    <scope>NUCLEOTIDE SEQUENCE [LARGE SCALE GENOMIC DNA]</scope>
    <source>
        <strain evidence="15 16">PAB10Feb10-1</strain>
    </source>
</reference>
<feature type="binding site" evidence="13">
    <location>
        <position position="240"/>
    </location>
    <ligand>
        <name>Zn(2+)</name>
        <dbReference type="ChEBI" id="CHEBI:29105"/>
    </ligand>
</feature>
<dbReference type="HAMAP" id="MF_00041">
    <property type="entry name" value="Cys_tRNA_synth"/>
    <property type="match status" value="1"/>
</dbReference>
<dbReference type="Gene3D" id="1.20.120.1910">
    <property type="entry name" value="Cysteine-tRNA ligase, C-terminal anti-codon recognition domain"/>
    <property type="match status" value="1"/>
</dbReference>
<dbReference type="EC" id="6.1.1.16" evidence="13"/>
<keyword evidence="4 13" id="KW-0963">Cytoplasm</keyword>
<evidence type="ECO:0000256" key="5">
    <source>
        <dbReference type="ARBA" id="ARBA00022598"/>
    </source>
</evidence>
<comment type="caution">
    <text evidence="15">The sequence shown here is derived from an EMBL/GenBank/DDBJ whole genome shotgun (WGS) entry which is preliminary data.</text>
</comment>
<feature type="short sequence motif" description="'KMSKS' region" evidence="13">
    <location>
        <begin position="272"/>
        <end position="276"/>
    </location>
</feature>
<dbReference type="Proteomes" id="UP000269154">
    <property type="component" value="Unassembled WGS sequence"/>
</dbReference>
<dbReference type="PRINTS" id="PR00983">
    <property type="entry name" value="TRNASYNTHCYS"/>
</dbReference>
<dbReference type="GO" id="GO:0005524">
    <property type="term" value="F:ATP binding"/>
    <property type="evidence" value="ECO:0007669"/>
    <property type="project" value="UniProtKB-UniRule"/>
</dbReference>
<evidence type="ECO:0000256" key="12">
    <source>
        <dbReference type="ARBA" id="ARBA00047398"/>
    </source>
</evidence>
<evidence type="ECO:0000256" key="10">
    <source>
        <dbReference type="ARBA" id="ARBA00022917"/>
    </source>
</evidence>
<keyword evidence="10 13" id="KW-0648">Protein biosynthesis</keyword>
<evidence type="ECO:0000259" key="14">
    <source>
        <dbReference type="SMART" id="SM00840"/>
    </source>
</evidence>
<accession>A0A3N6PE86</accession>
<comment type="subunit">
    <text evidence="3 13">Monomer.</text>
</comment>
<feature type="binding site" evidence="13">
    <location>
        <position position="275"/>
    </location>
    <ligand>
        <name>ATP</name>
        <dbReference type="ChEBI" id="CHEBI:30616"/>
    </ligand>
</feature>
<feature type="binding site" evidence="13">
    <location>
        <position position="215"/>
    </location>
    <ligand>
        <name>Zn(2+)</name>
        <dbReference type="ChEBI" id="CHEBI:29105"/>
    </ligand>
</feature>
<keyword evidence="7 13" id="KW-0547">Nucleotide-binding</keyword>
<keyword evidence="11 13" id="KW-0030">Aminoacyl-tRNA synthetase</keyword>
<proteinExistence type="inferred from homology"/>
<evidence type="ECO:0000256" key="8">
    <source>
        <dbReference type="ARBA" id="ARBA00022833"/>
    </source>
</evidence>
<keyword evidence="8 13" id="KW-0862">Zinc</keyword>
<dbReference type="SUPFAM" id="SSF52374">
    <property type="entry name" value="Nucleotidylyl transferase"/>
    <property type="match status" value="1"/>
</dbReference>
<keyword evidence="16" id="KW-1185">Reference proteome</keyword>
<evidence type="ECO:0000256" key="9">
    <source>
        <dbReference type="ARBA" id="ARBA00022840"/>
    </source>
</evidence>
<evidence type="ECO:0000256" key="11">
    <source>
        <dbReference type="ARBA" id="ARBA00023146"/>
    </source>
</evidence>
<dbReference type="InterPro" id="IPR032678">
    <property type="entry name" value="tRNA-synt_1_cat_dom"/>
</dbReference>
<organism evidence="15 16">
    <name type="scientific">Okeania hirsuta</name>
    <dbReference type="NCBI Taxonomy" id="1458930"/>
    <lineage>
        <taxon>Bacteria</taxon>
        <taxon>Bacillati</taxon>
        <taxon>Cyanobacteriota</taxon>
        <taxon>Cyanophyceae</taxon>
        <taxon>Oscillatoriophycideae</taxon>
        <taxon>Oscillatoriales</taxon>
        <taxon>Microcoleaceae</taxon>
        <taxon>Okeania</taxon>
    </lineage>
</organism>